<feature type="compositionally biased region" description="Basic and acidic residues" evidence="6">
    <location>
        <begin position="104"/>
        <end position="113"/>
    </location>
</feature>
<dbReference type="InterPro" id="IPR036400">
    <property type="entry name" value="Cyt_B5-like_heme/steroid_sf"/>
</dbReference>
<dbReference type="PROSITE" id="PS00191">
    <property type="entry name" value="CYTOCHROME_B5_1"/>
    <property type="match status" value="1"/>
</dbReference>
<dbReference type="AlphaFoldDB" id="A0A7S2X9X6"/>
<dbReference type="PROSITE" id="PS50255">
    <property type="entry name" value="CYTOCHROME_B5_2"/>
    <property type="match status" value="1"/>
</dbReference>
<evidence type="ECO:0000259" key="7">
    <source>
        <dbReference type="PROSITE" id="PS50255"/>
    </source>
</evidence>
<dbReference type="InterPro" id="IPR050668">
    <property type="entry name" value="Cytochrome_b5"/>
</dbReference>
<sequence>MPRRRQRSSIKITAEITVEVSDDEATTTGKAMEKCTEVLSENFPGKSVVPLNRCQNCPYACEVPGGKSHPKAIMDGAVVSTEKEYIVDTKNGSSSSEMQSKTFPKSEEASSRESEEEEQKGVFRCLECETMKATGARKVYTWDHIAKHCTRASCWLVAHGTVYDATPFLDRHPAGSESILRRGGKDSTRDFDFHSKKDRRLWGKFAIGKVQGACTVECVIS</sequence>
<protein>
    <recommendedName>
        <fullName evidence="7">Cytochrome b5 heme-binding domain-containing protein</fullName>
    </recommendedName>
</protein>
<organism evidence="9">
    <name type="scientific">Lotharella oceanica</name>
    <dbReference type="NCBI Taxonomy" id="641309"/>
    <lineage>
        <taxon>Eukaryota</taxon>
        <taxon>Sar</taxon>
        <taxon>Rhizaria</taxon>
        <taxon>Cercozoa</taxon>
        <taxon>Chlorarachniophyceae</taxon>
        <taxon>Lotharella</taxon>
    </lineage>
</organism>
<keyword evidence="3 5" id="KW-0408">Iron</keyword>
<feature type="compositionally biased region" description="Polar residues" evidence="6">
    <location>
        <begin position="90"/>
        <end position="103"/>
    </location>
</feature>
<name>A0A7S2X9X6_9EUKA</name>
<dbReference type="PANTHER" id="PTHR19359:SF146">
    <property type="entry name" value="B5, PUTATIVE-RELATED"/>
    <property type="match status" value="1"/>
</dbReference>
<dbReference type="SMART" id="SM01117">
    <property type="entry name" value="Cyt-b5"/>
    <property type="match status" value="1"/>
</dbReference>
<dbReference type="GO" id="GO:0020037">
    <property type="term" value="F:heme binding"/>
    <property type="evidence" value="ECO:0007669"/>
    <property type="project" value="UniProtKB-UniRule"/>
</dbReference>
<dbReference type="Gene3D" id="3.10.120.10">
    <property type="entry name" value="Cytochrome b5-like heme/steroid binding domain"/>
    <property type="match status" value="1"/>
</dbReference>
<evidence type="ECO:0000313" key="9">
    <source>
        <dbReference type="EMBL" id="CAD9762465.1"/>
    </source>
</evidence>
<accession>A0A7S2X9X6</accession>
<keyword evidence="2 5" id="KW-0479">Metal-binding</keyword>
<evidence type="ECO:0000256" key="2">
    <source>
        <dbReference type="ARBA" id="ARBA00022723"/>
    </source>
</evidence>
<dbReference type="GO" id="GO:0016020">
    <property type="term" value="C:membrane"/>
    <property type="evidence" value="ECO:0007669"/>
    <property type="project" value="TreeGrafter"/>
</dbReference>
<dbReference type="InterPro" id="IPR018506">
    <property type="entry name" value="Cyt_B5_heme-BS"/>
</dbReference>
<dbReference type="PRINTS" id="PR00363">
    <property type="entry name" value="CYTOCHROMEB5"/>
</dbReference>
<dbReference type="EMBL" id="HBHP01014726">
    <property type="protein sequence ID" value="CAD9762449.1"/>
    <property type="molecule type" value="Transcribed_RNA"/>
</dbReference>
<dbReference type="InterPro" id="IPR001199">
    <property type="entry name" value="Cyt_B5-like_heme/steroid-bd"/>
</dbReference>
<dbReference type="EMBL" id="HBHP01014737">
    <property type="protein sequence ID" value="CAD9762465.1"/>
    <property type="molecule type" value="Transcribed_RNA"/>
</dbReference>
<keyword evidence="1 5" id="KW-0349">Heme</keyword>
<gene>
    <name evidence="8" type="ORF">LSP00402_LOCUS9172</name>
    <name evidence="9" type="ORF">LSP00402_LOCUS9180</name>
</gene>
<evidence type="ECO:0000256" key="6">
    <source>
        <dbReference type="SAM" id="MobiDB-lite"/>
    </source>
</evidence>
<dbReference type="PANTHER" id="PTHR19359">
    <property type="entry name" value="CYTOCHROME B5"/>
    <property type="match status" value="1"/>
</dbReference>
<evidence type="ECO:0000313" key="8">
    <source>
        <dbReference type="EMBL" id="CAD9762449.1"/>
    </source>
</evidence>
<dbReference type="GO" id="GO:0046872">
    <property type="term" value="F:metal ion binding"/>
    <property type="evidence" value="ECO:0007669"/>
    <property type="project" value="UniProtKB-UniRule"/>
</dbReference>
<dbReference type="SUPFAM" id="SSF55856">
    <property type="entry name" value="Cytochrome b5-like heme/steroid binding domain"/>
    <property type="match status" value="1"/>
</dbReference>
<evidence type="ECO:0000256" key="5">
    <source>
        <dbReference type="RuleBase" id="RU362121"/>
    </source>
</evidence>
<evidence type="ECO:0000256" key="1">
    <source>
        <dbReference type="ARBA" id="ARBA00022617"/>
    </source>
</evidence>
<feature type="region of interest" description="Disordered" evidence="6">
    <location>
        <begin position="88"/>
        <end position="116"/>
    </location>
</feature>
<evidence type="ECO:0000256" key="3">
    <source>
        <dbReference type="ARBA" id="ARBA00023004"/>
    </source>
</evidence>
<reference evidence="9" key="1">
    <citation type="submission" date="2021-01" db="EMBL/GenBank/DDBJ databases">
        <authorList>
            <person name="Corre E."/>
            <person name="Pelletier E."/>
            <person name="Niang G."/>
            <person name="Scheremetjew M."/>
            <person name="Finn R."/>
            <person name="Kale V."/>
            <person name="Holt S."/>
            <person name="Cochrane G."/>
            <person name="Meng A."/>
            <person name="Brown T."/>
            <person name="Cohen L."/>
        </authorList>
    </citation>
    <scope>NUCLEOTIDE SEQUENCE</scope>
    <source>
        <strain evidence="9">CCMP622</strain>
    </source>
</reference>
<proteinExistence type="inferred from homology"/>
<evidence type="ECO:0000256" key="4">
    <source>
        <dbReference type="ARBA" id="ARBA00038168"/>
    </source>
</evidence>
<feature type="domain" description="Cytochrome b5 heme-binding" evidence="7">
    <location>
        <begin position="137"/>
        <end position="211"/>
    </location>
</feature>
<dbReference type="Pfam" id="PF00173">
    <property type="entry name" value="Cyt-b5"/>
    <property type="match status" value="1"/>
</dbReference>
<comment type="similarity">
    <text evidence="4 5">Belongs to the cytochrome b5 family.</text>
</comment>